<keyword evidence="4" id="KW-0288">FMN</keyword>
<feature type="domain" description="Dihydroorotate dehydrogenase catalytic" evidence="7">
    <location>
        <begin position="5"/>
        <end position="291"/>
    </location>
</feature>
<keyword evidence="3" id="KW-0285">Flavoprotein</keyword>
<dbReference type="NCBIfam" id="NF005741">
    <property type="entry name" value="PRK07565.1"/>
    <property type="match status" value="1"/>
</dbReference>
<sequence>MSIDLTTHFGGLKLNSPIIVGACPLTAEEQSHAAIAAAGAGAIVLPSLFQEQVLQWNQRRGLEVHEASPQLLERCKSGPTDTYCQSAESYLSMVQRASSHASIPIIASLNGECGGHWLDFAGELQQAGAAAIELNVHHPPPSEYGGPREVEDAMTELVTQIDAAITIPLFLKLDRYYTSPSHLAHRLLSGAQGLVLFGRAPDVDICLDSFQLKTNWELTHAGSIVQSLGTIMRIHSYCPAMPLAACGGIGTPSDVIRVLLAGADVAMVTSAVYREGPGVIRTLVDGLRMFMDKHHIKSMRELEMQRPIEFNSGEQRQQYIQTLSRRREADEMVHPVHAIHGDRWGHPTP</sequence>
<evidence type="ECO:0000256" key="4">
    <source>
        <dbReference type="ARBA" id="ARBA00022643"/>
    </source>
</evidence>
<evidence type="ECO:0000256" key="3">
    <source>
        <dbReference type="ARBA" id="ARBA00022630"/>
    </source>
</evidence>
<accession>A0ABP8NWE0</accession>
<name>A0ABP8NWE0_9BACT</name>
<reference evidence="9" key="1">
    <citation type="journal article" date="2019" name="Int. J. Syst. Evol. Microbiol.">
        <title>The Global Catalogue of Microorganisms (GCM) 10K type strain sequencing project: providing services to taxonomists for standard genome sequencing and annotation.</title>
        <authorList>
            <consortium name="The Broad Institute Genomics Platform"/>
            <consortium name="The Broad Institute Genome Sequencing Center for Infectious Disease"/>
            <person name="Wu L."/>
            <person name="Ma J."/>
        </authorList>
    </citation>
    <scope>NUCLEOTIDE SEQUENCE [LARGE SCALE GENOMIC DNA]</scope>
    <source>
        <strain evidence="9">JCM 17759</strain>
    </source>
</reference>
<evidence type="ECO:0000313" key="9">
    <source>
        <dbReference type="Proteomes" id="UP001500840"/>
    </source>
</evidence>
<proteinExistence type="predicted"/>
<dbReference type="EMBL" id="BAABGA010000120">
    <property type="protein sequence ID" value="GAA4472921.1"/>
    <property type="molecule type" value="Genomic_DNA"/>
</dbReference>
<evidence type="ECO:0000256" key="5">
    <source>
        <dbReference type="ARBA" id="ARBA00022975"/>
    </source>
</evidence>
<evidence type="ECO:0000313" key="8">
    <source>
        <dbReference type="EMBL" id="GAA4472921.1"/>
    </source>
</evidence>
<comment type="cofactor">
    <cofactor evidence="1">
        <name>FMN</name>
        <dbReference type="ChEBI" id="CHEBI:58210"/>
    </cofactor>
</comment>
<dbReference type="InterPro" id="IPR005720">
    <property type="entry name" value="Dihydroorotate_DH_cat"/>
</dbReference>
<evidence type="ECO:0000259" key="7">
    <source>
        <dbReference type="Pfam" id="PF01180"/>
    </source>
</evidence>
<dbReference type="SUPFAM" id="SSF51395">
    <property type="entry name" value="FMN-linked oxidoreductases"/>
    <property type="match status" value="1"/>
</dbReference>
<dbReference type="RefSeq" id="WP_339941667.1">
    <property type="nucleotide sequence ID" value="NZ_BAABGA010000120.1"/>
</dbReference>
<evidence type="ECO:0000256" key="1">
    <source>
        <dbReference type="ARBA" id="ARBA00001917"/>
    </source>
</evidence>
<evidence type="ECO:0000256" key="2">
    <source>
        <dbReference type="ARBA" id="ARBA00004725"/>
    </source>
</evidence>
<protein>
    <submittedName>
        <fullName evidence="8">Dihydroorotate dehydrogenase-like protein</fullName>
    </submittedName>
</protein>
<evidence type="ECO:0000256" key="6">
    <source>
        <dbReference type="ARBA" id="ARBA00023002"/>
    </source>
</evidence>
<dbReference type="InterPro" id="IPR013785">
    <property type="entry name" value="Aldolase_TIM"/>
</dbReference>
<dbReference type="PIRSF" id="PIRSF000164">
    <property type="entry name" value="DHO_oxidase"/>
    <property type="match status" value="1"/>
</dbReference>
<keyword evidence="5" id="KW-0665">Pyrimidine biosynthesis</keyword>
<dbReference type="Gene3D" id="3.20.20.70">
    <property type="entry name" value="Aldolase class I"/>
    <property type="match status" value="1"/>
</dbReference>
<comment type="caution">
    <text evidence="8">The sequence shown here is derived from an EMBL/GenBank/DDBJ whole genome shotgun (WGS) entry which is preliminary data.</text>
</comment>
<gene>
    <name evidence="8" type="ORF">GCM10023156_70190</name>
</gene>
<dbReference type="PANTHER" id="PTHR48109">
    <property type="entry name" value="DIHYDROOROTATE DEHYDROGENASE (QUINONE), MITOCHONDRIAL-RELATED"/>
    <property type="match status" value="1"/>
</dbReference>
<comment type="pathway">
    <text evidence="2">Pyrimidine metabolism; UMP biosynthesis via de novo pathway.</text>
</comment>
<dbReference type="PANTHER" id="PTHR48109:SF3">
    <property type="entry name" value="SLL0744 PROTEIN"/>
    <property type="match status" value="1"/>
</dbReference>
<dbReference type="InterPro" id="IPR050074">
    <property type="entry name" value="DHO_dehydrogenase"/>
</dbReference>
<dbReference type="Proteomes" id="UP001500840">
    <property type="component" value="Unassembled WGS sequence"/>
</dbReference>
<keyword evidence="6" id="KW-0560">Oxidoreductase</keyword>
<dbReference type="Pfam" id="PF01180">
    <property type="entry name" value="DHO_dh"/>
    <property type="match status" value="1"/>
</dbReference>
<dbReference type="InterPro" id="IPR012135">
    <property type="entry name" value="Dihydroorotate_DH_1_2"/>
</dbReference>
<keyword evidence="9" id="KW-1185">Reference proteome</keyword>
<organism evidence="8 9">
    <name type="scientific">Novipirellula rosea</name>
    <dbReference type="NCBI Taxonomy" id="1031540"/>
    <lineage>
        <taxon>Bacteria</taxon>
        <taxon>Pseudomonadati</taxon>
        <taxon>Planctomycetota</taxon>
        <taxon>Planctomycetia</taxon>
        <taxon>Pirellulales</taxon>
        <taxon>Pirellulaceae</taxon>
        <taxon>Novipirellula</taxon>
    </lineage>
</organism>